<feature type="domain" description="RDD" evidence="6">
    <location>
        <begin position="18"/>
        <end position="144"/>
    </location>
</feature>
<dbReference type="GO" id="GO:0016020">
    <property type="term" value="C:membrane"/>
    <property type="evidence" value="ECO:0007669"/>
    <property type="project" value="UniProtKB-SubCell"/>
</dbReference>
<feature type="transmembrane region" description="Helical" evidence="5">
    <location>
        <begin position="24"/>
        <end position="46"/>
    </location>
</feature>
<dbReference type="InterPro" id="IPR010432">
    <property type="entry name" value="RDD"/>
</dbReference>
<name>A0AAE3LPK4_9BACT</name>
<dbReference type="PANTHER" id="PTHR38480:SF1">
    <property type="entry name" value="SLR0254 PROTEIN"/>
    <property type="match status" value="1"/>
</dbReference>
<dbReference type="PANTHER" id="PTHR38480">
    <property type="entry name" value="SLR0254 PROTEIN"/>
    <property type="match status" value="1"/>
</dbReference>
<protein>
    <submittedName>
        <fullName evidence="7">RDD family protein</fullName>
    </submittedName>
</protein>
<organism evidence="7 8">
    <name type="scientific">Haoranjiania flava</name>
    <dbReference type="NCBI Taxonomy" id="1856322"/>
    <lineage>
        <taxon>Bacteria</taxon>
        <taxon>Pseudomonadati</taxon>
        <taxon>Bacteroidota</taxon>
        <taxon>Chitinophagia</taxon>
        <taxon>Chitinophagales</taxon>
        <taxon>Chitinophagaceae</taxon>
        <taxon>Haoranjiania</taxon>
    </lineage>
</organism>
<evidence type="ECO:0000256" key="3">
    <source>
        <dbReference type="ARBA" id="ARBA00022989"/>
    </source>
</evidence>
<reference evidence="7" key="1">
    <citation type="submission" date="2022-10" db="EMBL/GenBank/DDBJ databases">
        <authorList>
            <person name="Kim H.S."/>
            <person name="Kim J.-S."/>
            <person name="Suh M.K."/>
            <person name="Eom M.K."/>
            <person name="Lee J.-S."/>
        </authorList>
    </citation>
    <scope>NUCLEOTIDE SEQUENCE</scope>
    <source>
        <strain evidence="7">LIP-5</strain>
    </source>
</reference>
<proteinExistence type="predicted"/>
<dbReference type="AlphaFoldDB" id="A0AAE3LPK4"/>
<dbReference type="RefSeq" id="WP_263037043.1">
    <property type="nucleotide sequence ID" value="NZ_JAOTPL010000003.1"/>
</dbReference>
<evidence type="ECO:0000259" key="6">
    <source>
        <dbReference type="Pfam" id="PF06271"/>
    </source>
</evidence>
<feature type="transmembrane region" description="Helical" evidence="5">
    <location>
        <begin position="110"/>
        <end position="131"/>
    </location>
</feature>
<comment type="caution">
    <text evidence="7">The sequence shown here is derived from an EMBL/GenBank/DDBJ whole genome shotgun (WGS) entry which is preliminary data.</text>
</comment>
<comment type="subcellular location">
    <subcellularLocation>
        <location evidence="1">Membrane</location>
        <topology evidence="1">Multi-pass membrane protein</topology>
    </subcellularLocation>
</comment>
<evidence type="ECO:0000256" key="5">
    <source>
        <dbReference type="SAM" id="Phobius"/>
    </source>
</evidence>
<keyword evidence="8" id="KW-1185">Reference proteome</keyword>
<evidence type="ECO:0000256" key="2">
    <source>
        <dbReference type="ARBA" id="ARBA00022692"/>
    </source>
</evidence>
<sequence>MSFISIQTAQNIDVEYELAGLGHRIVACMVDMLLFIAYFLVAFYVLRFTGIDERISETAFIVIVILPVFLYYLLTETFMNGQSIGKKLMHIKVISLDGGQPSLRQYLLRWIFRLIDVTFSQGVIAVIAVAISNKGQRLGDMVANTTVVNMRPPRRLEHTLFVPVANDYVISYPEVANLSAQDMLLIKEVLQMQHREEGYYLPAEAARKIENVLNIHRKEEPAQFLYILLQDYNHLP</sequence>
<evidence type="ECO:0000256" key="1">
    <source>
        <dbReference type="ARBA" id="ARBA00004141"/>
    </source>
</evidence>
<feature type="transmembrane region" description="Helical" evidence="5">
    <location>
        <begin position="58"/>
        <end position="74"/>
    </location>
</feature>
<evidence type="ECO:0000313" key="7">
    <source>
        <dbReference type="EMBL" id="MCU7693555.1"/>
    </source>
</evidence>
<evidence type="ECO:0000313" key="8">
    <source>
        <dbReference type="Proteomes" id="UP001209317"/>
    </source>
</evidence>
<keyword evidence="4 5" id="KW-0472">Membrane</keyword>
<evidence type="ECO:0000256" key="4">
    <source>
        <dbReference type="ARBA" id="ARBA00023136"/>
    </source>
</evidence>
<keyword evidence="3 5" id="KW-1133">Transmembrane helix</keyword>
<gene>
    <name evidence="7" type="ORF">OD355_03390</name>
</gene>
<keyword evidence="2 5" id="KW-0812">Transmembrane</keyword>
<dbReference type="Pfam" id="PF06271">
    <property type="entry name" value="RDD"/>
    <property type="match status" value="1"/>
</dbReference>
<dbReference type="EMBL" id="JAOTPL010000003">
    <property type="protein sequence ID" value="MCU7693555.1"/>
    <property type="molecule type" value="Genomic_DNA"/>
</dbReference>
<accession>A0AAE3LPK4</accession>
<dbReference type="Proteomes" id="UP001209317">
    <property type="component" value="Unassembled WGS sequence"/>
</dbReference>